<proteinExistence type="predicted"/>
<name>A0A645F1S1_9ZZZZ</name>
<reference evidence="1" key="1">
    <citation type="submission" date="2019-08" db="EMBL/GenBank/DDBJ databases">
        <authorList>
            <person name="Kucharzyk K."/>
            <person name="Murdoch R.W."/>
            <person name="Higgins S."/>
            <person name="Loffler F."/>
        </authorList>
    </citation>
    <scope>NUCLEOTIDE SEQUENCE</scope>
</reference>
<sequence length="77" mass="8761">MSCADLGIAFDLIRRDALLPEQMVEEHPRSRSRLSVGEDDVLRAQVMEIFYAQRVSPLDDDALRPVKDEDAPPFLSF</sequence>
<protein>
    <submittedName>
        <fullName evidence="1">Uncharacterized protein</fullName>
    </submittedName>
</protein>
<dbReference type="EMBL" id="VSSQ01054259">
    <property type="protein sequence ID" value="MPN08231.1"/>
    <property type="molecule type" value="Genomic_DNA"/>
</dbReference>
<evidence type="ECO:0000313" key="1">
    <source>
        <dbReference type="EMBL" id="MPN08231.1"/>
    </source>
</evidence>
<comment type="caution">
    <text evidence="1">The sequence shown here is derived from an EMBL/GenBank/DDBJ whole genome shotgun (WGS) entry which is preliminary data.</text>
</comment>
<dbReference type="AlphaFoldDB" id="A0A645F1S1"/>
<gene>
    <name evidence="1" type="ORF">SDC9_155513</name>
</gene>
<accession>A0A645F1S1</accession>
<organism evidence="1">
    <name type="scientific">bioreactor metagenome</name>
    <dbReference type="NCBI Taxonomy" id="1076179"/>
    <lineage>
        <taxon>unclassified sequences</taxon>
        <taxon>metagenomes</taxon>
        <taxon>ecological metagenomes</taxon>
    </lineage>
</organism>